<dbReference type="AlphaFoldDB" id="A0AAE9DFN9"/>
<proteinExistence type="predicted"/>
<organism evidence="1 2">
    <name type="scientific">Caenorhabditis briggsae</name>
    <dbReference type="NCBI Taxonomy" id="6238"/>
    <lineage>
        <taxon>Eukaryota</taxon>
        <taxon>Metazoa</taxon>
        <taxon>Ecdysozoa</taxon>
        <taxon>Nematoda</taxon>
        <taxon>Chromadorea</taxon>
        <taxon>Rhabditida</taxon>
        <taxon>Rhabditina</taxon>
        <taxon>Rhabditomorpha</taxon>
        <taxon>Rhabditoidea</taxon>
        <taxon>Rhabditidae</taxon>
        <taxon>Peloderinae</taxon>
        <taxon>Caenorhabditis</taxon>
    </lineage>
</organism>
<accession>A0AAE9DFN9</accession>
<name>A0AAE9DFN9_CAEBR</name>
<evidence type="ECO:0000313" key="1">
    <source>
        <dbReference type="EMBL" id="ULU03017.1"/>
    </source>
</evidence>
<dbReference type="Proteomes" id="UP000827892">
    <property type="component" value="Chromosome III"/>
</dbReference>
<reference evidence="1 2" key="1">
    <citation type="submission" date="2022-05" db="EMBL/GenBank/DDBJ databases">
        <title>Chromosome-level reference genomes for two strains of Caenorhabditis briggsae: an improved platform for comparative genomics.</title>
        <authorList>
            <person name="Stevens L."/>
            <person name="Andersen E.C."/>
        </authorList>
    </citation>
    <scope>NUCLEOTIDE SEQUENCE [LARGE SCALE GENOMIC DNA]</scope>
    <source>
        <strain evidence="1">QX1410_ONT</strain>
        <tissue evidence="1">Whole-organism</tissue>
    </source>
</reference>
<protein>
    <submittedName>
        <fullName evidence="1">Uncharacterized protein</fullName>
    </submittedName>
</protein>
<dbReference type="EMBL" id="CP090893">
    <property type="protein sequence ID" value="ULU03017.1"/>
    <property type="molecule type" value="Genomic_DNA"/>
</dbReference>
<gene>
    <name evidence="1" type="ORF">L3Y34_002535</name>
</gene>
<evidence type="ECO:0000313" key="2">
    <source>
        <dbReference type="Proteomes" id="UP000827892"/>
    </source>
</evidence>
<sequence length="44" mass="5609">MRFDRRNKPPLVMQPPLVNRRVRRRRMPMPMPSWESLWRNPFKF</sequence>